<dbReference type="InParanoid" id="A8PVP3"/>
<feature type="compositionally biased region" description="Basic and acidic residues" evidence="1">
    <location>
        <begin position="152"/>
        <end position="165"/>
    </location>
</feature>
<dbReference type="VEuPathDB" id="FungiDB:MGL_0921"/>
<evidence type="ECO:0000313" key="3">
    <source>
        <dbReference type="EMBL" id="EDP44439.1"/>
    </source>
</evidence>
<dbReference type="Pfam" id="PF08550">
    <property type="entry name" value="GATA_AreA"/>
    <property type="match status" value="1"/>
</dbReference>
<feature type="domain" description="Nitrogen regulatory protein areA GATA-like" evidence="2">
    <location>
        <begin position="47"/>
        <end position="74"/>
    </location>
</feature>
<dbReference type="KEGG" id="mgl:MGL_0921"/>
<dbReference type="InterPro" id="IPR052292">
    <property type="entry name" value="Glucose_repression_reg"/>
</dbReference>
<proteinExistence type="predicted"/>
<accession>A8PVP3</accession>
<sequence>MLSAPPPYPTVSSQNPAPDDAQIEGRPPEICVDYLSHNWKDEDVWKSWKAMTKHKNEISNGLRLENASWRTWAKQRGNLKTVSPETLNWLKESDVTWLYGPLHGEAKAVPPAKVASTAERLGIDVSTKKKSILKHRTLTEILQTPTNVSPPKKSESESPSRKSDQHQGMVRANPAPSHVRNKTLKLGSFKSNPSHQPAKKERHISFNTVVSQCIALDDDTSDMYNFDDDYSDTDDEKYDENDCKTSDSRIAQCLSSPKRAGCHATIALMPPTHLKMGHEVSSGSDPEDSIEGGLDGHATNEHDARYSVADPFLAAHDHNIVQDDGYDYYDSDEDYELEHAPSLGPDSAQNTNGSQGTFD</sequence>
<dbReference type="AlphaFoldDB" id="A8PVP3"/>
<dbReference type="InterPro" id="IPR013860">
    <property type="entry name" value="AreA_GATA"/>
</dbReference>
<feature type="compositionally biased region" description="Acidic residues" evidence="1">
    <location>
        <begin position="324"/>
        <end position="336"/>
    </location>
</feature>
<dbReference type="EMBL" id="AAYY01000003">
    <property type="protein sequence ID" value="EDP44439.1"/>
    <property type="molecule type" value="Genomic_DNA"/>
</dbReference>
<organism evidence="3 4">
    <name type="scientific">Malassezia globosa (strain ATCC MYA-4612 / CBS 7966)</name>
    <name type="common">Dandruff-associated fungus</name>
    <dbReference type="NCBI Taxonomy" id="425265"/>
    <lineage>
        <taxon>Eukaryota</taxon>
        <taxon>Fungi</taxon>
        <taxon>Dikarya</taxon>
        <taxon>Basidiomycota</taxon>
        <taxon>Ustilaginomycotina</taxon>
        <taxon>Malasseziomycetes</taxon>
        <taxon>Malasseziales</taxon>
        <taxon>Malasseziaceae</taxon>
        <taxon>Malassezia</taxon>
    </lineage>
</organism>
<dbReference type="Proteomes" id="UP000008837">
    <property type="component" value="Unassembled WGS sequence"/>
</dbReference>
<feature type="region of interest" description="Disordered" evidence="1">
    <location>
        <begin position="138"/>
        <end position="203"/>
    </location>
</feature>
<gene>
    <name evidence="3" type="ORF">MGL_0921</name>
</gene>
<name>A8PVP3_MALGO</name>
<dbReference type="PANTHER" id="PTHR28051:SF1">
    <property type="entry name" value="PROTEIN MTL1-RELATED"/>
    <property type="match status" value="1"/>
</dbReference>
<dbReference type="GO" id="GO:0007039">
    <property type="term" value="P:protein catabolic process in the vacuole"/>
    <property type="evidence" value="ECO:0007669"/>
    <property type="project" value="TreeGrafter"/>
</dbReference>
<feature type="region of interest" description="Disordered" evidence="1">
    <location>
        <begin position="277"/>
        <end position="299"/>
    </location>
</feature>
<dbReference type="OrthoDB" id="5563539at2759"/>
<keyword evidence="4" id="KW-1185">Reference proteome</keyword>
<evidence type="ECO:0000256" key="1">
    <source>
        <dbReference type="SAM" id="MobiDB-lite"/>
    </source>
</evidence>
<feature type="compositionally biased region" description="Polar residues" evidence="1">
    <location>
        <begin position="347"/>
        <end position="359"/>
    </location>
</feature>
<comment type="caution">
    <text evidence="3">The sequence shown here is derived from an EMBL/GenBank/DDBJ whole genome shotgun (WGS) entry which is preliminary data.</text>
</comment>
<protein>
    <recommendedName>
        <fullName evidence="2">Nitrogen regulatory protein areA GATA-like domain-containing protein</fullName>
    </recommendedName>
</protein>
<dbReference type="PANTHER" id="PTHR28051">
    <property type="entry name" value="PROTEIN MTL1-RELATED"/>
    <property type="match status" value="1"/>
</dbReference>
<evidence type="ECO:0000313" key="4">
    <source>
        <dbReference type="Proteomes" id="UP000008837"/>
    </source>
</evidence>
<feature type="region of interest" description="Disordered" evidence="1">
    <location>
        <begin position="323"/>
        <end position="359"/>
    </location>
</feature>
<feature type="region of interest" description="Disordered" evidence="1">
    <location>
        <begin position="1"/>
        <end position="27"/>
    </location>
</feature>
<dbReference type="OMA" id="SHNWKDE"/>
<evidence type="ECO:0000259" key="2">
    <source>
        <dbReference type="Pfam" id="PF08550"/>
    </source>
</evidence>
<dbReference type="GO" id="GO:0042149">
    <property type="term" value="P:cellular response to glucose starvation"/>
    <property type="evidence" value="ECO:0007669"/>
    <property type="project" value="TreeGrafter"/>
</dbReference>
<reference evidence="3 4" key="1">
    <citation type="journal article" date="2007" name="Proc. Natl. Acad. Sci. U.S.A.">
        <title>Dandruff-associated Malassezia genomes reveal convergent and divergent virulence traits shared with plant and human fungal pathogens.</title>
        <authorList>
            <person name="Xu J."/>
            <person name="Saunders C.W."/>
            <person name="Hu P."/>
            <person name="Grant R.A."/>
            <person name="Boekhout T."/>
            <person name="Kuramae E.E."/>
            <person name="Kronstad J.W."/>
            <person name="Deangelis Y.M."/>
            <person name="Reeder N.L."/>
            <person name="Johnstone K.R."/>
            <person name="Leland M."/>
            <person name="Fieno A.M."/>
            <person name="Begley W.M."/>
            <person name="Sun Y."/>
            <person name="Lacey M.P."/>
            <person name="Chaudhary T."/>
            <person name="Keough T."/>
            <person name="Chu L."/>
            <person name="Sears R."/>
            <person name="Yuan B."/>
            <person name="Dawson T.L.Jr."/>
        </authorList>
    </citation>
    <scope>NUCLEOTIDE SEQUENCE [LARGE SCALE GENOMIC DNA]</scope>
    <source>
        <strain evidence="4">ATCC MYA-4612 / CBS 7966</strain>
    </source>
</reference>
<dbReference type="GO" id="GO:0005773">
    <property type="term" value="C:vacuole"/>
    <property type="evidence" value="ECO:0007669"/>
    <property type="project" value="GOC"/>
</dbReference>
<dbReference type="GeneID" id="5856349"/>
<dbReference type="STRING" id="425265.A8PVP3"/>
<dbReference type="RefSeq" id="XP_001731653.1">
    <property type="nucleotide sequence ID" value="XM_001731601.1"/>
</dbReference>